<proteinExistence type="predicted"/>
<keyword evidence="1" id="KW-0175">Coiled coil</keyword>
<dbReference type="PANTHER" id="PTHR11505">
    <property type="entry name" value="L1 TRANSPOSABLE ELEMENT-RELATED"/>
    <property type="match status" value="1"/>
</dbReference>
<dbReference type="Pfam" id="PF13384">
    <property type="entry name" value="HTH_23"/>
    <property type="match status" value="1"/>
</dbReference>
<feature type="region of interest" description="Disordered" evidence="2">
    <location>
        <begin position="43"/>
        <end position="89"/>
    </location>
</feature>
<reference evidence="4" key="1">
    <citation type="journal article" date="2023" name="Science">
        <title>Genome structures resolve the early diversification of teleost fishes.</title>
        <authorList>
            <person name="Parey E."/>
            <person name="Louis A."/>
            <person name="Montfort J."/>
            <person name="Bouchez O."/>
            <person name="Roques C."/>
            <person name="Iampietro C."/>
            <person name="Lluch J."/>
            <person name="Castinel A."/>
            <person name="Donnadieu C."/>
            <person name="Desvignes T."/>
            <person name="Floi Bucao C."/>
            <person name="Jouanno E."/>
            <person name="Wen M."/>
            <person name="Mejri S."/>
            <person name="Dirks R."/>
            <person name="Jansen H."/>
            <person name="Henkel C."/>
            <person name="Chen W.J."/>
            <person name="Zahm M."/>
            <person name="Cabau C."/>
            <person name="Klopp C."/>
            <person name="Thompson A.W."/>
            <person name="Robinson-Rechavi M."/>
            <person name="Braasch I."/>
            <person name="Lecointre G."/>
            <person name="Bobe J."/>
            <person name="Postlethwait J.H."/>
            <person name="Berthelot C."/>
            <person name="Roest Crollius H."/>
            <person name="Guiguen Y."/>
        </authorList>
    </citation>
    <scope>NUCLEOTIDE SEQUENCE</scope>
    <source>
        <strain evidence="4">NC1722</strain>
    </source>
</reference>
<feature type="coiled-coil region" evidence="1">
    <location>
        <begin position="116"/>
        <end position="203"/>
    </location>
</feature>
<name>A0AAD7X1L7_9TELE</name>
<accession>A0AAD7X1L7</accession>
<dbReference type="InterPro" id="IPR043636">
    <property type="entry name" value="L1_RRM_dom"/>
</dbReference>
<organism evidence="4 5">
    <name type="scientific">Aldrovandia affinis</name>
    <dbReference type="NCBI Taxonomy" id="143900"/>
    <lineage>
        <taxon>Eukaryota</taxon>
        <taxon>Metazoa</taxon>
        <taxon>Chordata</taxon>
        <taxon>Craniata</taxon>
        <taxon>Vertebrata</taxon>
        <taxon>Euteleostomi</taxon>
        <taxon>Actinopterygii</taxon>
        <taxon>Neopterygii</taxon>
        <taxon>Teleostei</taxon>
        <taxon>Notacanthiformes</taxon>
        <taxon>Halosauridae</taxon>
        <taxon>Aldrovandia</taxon>
    </lineage>
</organism>
<evidence type="ECO:0000313" key="5">
    <source>
        <dbReference type="Proteomes" id="UP001221898"/>
    </source>
</evidence>
<dbReference type="Gene3D" id="3.30.70.1820">
    <property type="entry name" value="L1 transposable element, RRM domain"/>
    <property type="match status" value="1"/>
</dbReference>
<feature type="compositionally biased region" description="Low complexity" evidence="2">
    <location>
        <begin position="61"/>
        <end position="89"/>
    </location>
</feature>
<dbReference type="Gene3D" id="1.20.5.1700">
    <property type="match status" value="1"/>
</dbReference>
<keyword evidence="5" id="KW-1185">Reference proteome</keyword>
<feature type="domain" description="L1 transposable element RRM" evidence="3">
    <location>
        <begin position="199"/>
        <end position="287"/>
    </location>
</feature>
<dbReference type="SUPFAM" id="SSF46689">
    <property type="entry name" value="Homeodomain-like"/>
    <property type="match status" value="1"/>
</dbReference>
<dbReference type="EMBL" id="JAINUG010000005">
    <property type="protein sequence ID" value="KAJ8416955.1"/>
    <property type="molecule type" value="Genomic_DNA"/>
</dbReference>
<evidence type="ECO:0000256" key="1">
    <source>
        <dbReference type="SAM" id="Coils"/>
    </source>
</evidence>
<dbReference type="Pfam" id="PF02994">
    <property type="entry name" value="Transposase_22"/>
    <property type="match status" value="1"/>
</dbReference>
<comment type="caution">
    <text evidence="4">The sequence shown here is derived from an EMBL/GenBank/DDBJ whole genome shotgun (WGS) entry which is preliminary data.</text>
</comment>
<sequence>MPKIKPETKVLIIKNLKSKSPAEVADIFNVSERQVERIRKRYQETGNVHARSRSTKGRQLSTSIARPSSPTTSSASSETAVGGAEAPAGAHAEDFKRELLSSLRDDFVSMMRTEVREVLEREMAVVRRDIRAIRSAFEDFESTANTELATLRNTMGDAERSLTACSDDIETLKREVKRLGVLADSLQNKCEDLESRSRRNNIRIVGVPEGPNSCSTTSVADLLQEAFNLADAPLIDRSHRSPQPVPKQGQRPRTIVARLHYYKDCATILSQAKEKQRIKVKGVTISVYPDYTAQVAKARAAFNGVRQQLRGLEGVRFGIAHPARLRITYNGTEKSFLNPEEAWAYVTQTITPHAARTDRQMPS</sequence>
<dbReference type="Proteomes" id="UP001221898">
    <property type="component" value="Unassembled WGS sequence"/>
</dbReference>
<dbReference type="InterPro" id="IPR009057">
    <property type="entry name" value="Homeodomain-like_sf"/>
</dbReference>
<evidence type="ECO:0000313" key="4">
    <source>
        <dbReference type="EMBL" id="KAJ8416955.1"/>
    </source>
</evidence>
<dbReference type="InterPro" id="IPR004244">
    <property type="entry name" value="Transposase_22"/>
</dbReference>
<gene>
    <name evidence="4" type="ORF">AAFF_G00328330</name>
</gene>
<dbReference type="AlphaFoldDB" id="A0AAD7X1L7"/>
<evidence type="ECO:0000256" key="2">
    <source>
        <dbReference type="SAM" id="MobiDB-lite"/>
    </source>
</evidence>
<protein>
    <recommendedName>
        <fullName evidence="3">L1 transposable element RRM domain-containing protein</fullName>
    </recommendedName>
</protein>
<evidence type="ECO:0000259" key="3">
    <source>
        <dbReference type="Pfam" id="PF02994"/>
    </source>
</evidence>